<dbReference type="Proteomes" id="UP000275024">
    <property type="component" value="Unassembled WGS sequence"/>
</dbReference>
<dbReference type="RefSeq" id="WP_120696168.1">
    <property type="nucleotide sequence ID" value="NZ_RBDX01000004.1"/>
</dbReference>
<dbReference type="EMBL" id="RBDY01000004">
    <property type="protein sequence ID" value="RKN25161.1"/>
    <property type="molecule type" value="Genomic_DNA"/>
</dbReference>
<accession>A0A3A9WCT0</accession>
<keyword evidence="2" id="KW-1133">Transmembrane helix</keyword>
<sequence length="357" mass="36799">MRGTRTGTAGTGTAGTGTGGTGTGGTGTGAAGLRRRAREAGFGAVRAVYRERRDGGAFFVWLLVGLVVALPAGLAAWSGWLGLVLSVAVLLPPGLWVLLGPVPGPSGRRWYAVCEGGVVVRSRGQGYVALSWEELREGGGTREVFPEAGARALESALRRGRPVRFALLRQAAVVAAVGAWLAAVVAVVVAPWGADLLRGEQPPSALRDLAPVCADDGRHGAAAPYEPQGPHPVALFGDGGLARLATAGPDLPAPAPEDVQVVACVRASERGSPEPVSVCPYVGGHSVSYFPATHRVEVVEARTGRSLGSFTLRAVDAPTCSTSEVFAEDAPHRERDLTPSDEQFEAALAEYVTGSAD</sequence>
<dbReference type="EMBL" id="RBDX01000004">
    <property type="protein sequence ID" value="RKN10898.1"/>
    <property type="molecule type" value="Genomic_DNA"/>
</dbReference>
<name>A0A3A9WCT0_9ACTN</name>
<organism evidence="3 6">
    <name type="scientific">Streptomyces radicis</name>
    <dbReference type="NCBI Taxonomy" id="1750517"/>
    <lineage>
        <taxon>Bacteria</taxon>
        <taxon>Bacillati</taxon>
        <taxon>Actinomycetota</taxon>
        <taxon>Actinomycetes</taxon>
        <taxon>Kitasatosporales</taxon>
        <taxon>Streptomycetaceae</taxon>
        <taxon>Streptomyces</taxon>
    </lineage>
</organism>
<keyword evidence="5" id="KW-1185">Reference proteome</keyword>
<feature type="transmembrane region" description="Helical" evidence="2">
    <location>
        <begin position="80"/>
        <end position="99"/>
    </location>
</feature>
<feature type="transmembrane region" description="Helical" evidence="2">
    <location>
        <begin position="167"/>
        <end position="194"/>
    </location>
</feature>
<evidence type="ECO:0000256" key="1">
    <source>
        <dbReference type="SAM" id="MobiDB-lite"/>
    </source>
</evidence>
<evidence type="ECO:0000256" key="2">
    <source>
        <dbReference type="SAM" id="Phobius"/>
    </source>
</evidence>
<dbReference type="OrthoDB" id="4189585at2"/>
<feature type="transmembrane region" description="Helical" evidence="2">
    <location>
        <begin position="56"/>
        <end position="74"/>
    </location>
</feature>
<protein>
    <submittedName>
        <fullName evidence="3">Uncharacterized protein</fullName>
    </submittedName>
</protein>
<reference evidence="5 6" key="1">
    <citation type="submission" date="2018-09" db="EMBL/GenBank/DDBJ databases">
        <title>Streptomyces sp. nov. DS1-2, an endophytic actinomycete isolated from roots of Dendrobium scabrilingue.</title>
        <authorList>
            <person name="Kuncharoen N."/>
            <person name="Kudo T."/>
            <person name="Ohkuma M."/>
            <person name="Yuki M."/>
            <person name="Tanasupawat S."/>
        </authorList>
    </citation>
    <scope>NUCLEOTIDE SEQUENCE [LARGE SCALE GENOMIC DNA]</scope>
    <source>
        <strain evidence="3 6">AZ1-7</strain>
        <strain evidence="4 5">DS1-2</strain>
    </source>
</reference>
<evidence type="ECO:0000313" key="4">
    <source>
        <dbReference type="EMBL" id="RKN25161.1"/>
    </source>
</evidence>
<evidence type="ECO:0000313" key="6">
    <source>
        <dbReference type="Proteomes" id="UP000275024"/>
    </source>
</evidence>
<keyword evidence="2" id="KW-0472">Membrane</keyword>
<dbReference type="Proteomes" id="UP000268652">
    <property type="component" value="Unassembled WGS sequence"/>
</dbReference>
<evidence type="ECO:0000313" key="3">
    <source>
        <dbReference type="EMBL" id="RKN10898.1"/>
    </source>
</evidence>
<gene>
    <name evidence="4" type="ORF">D7318_07910</name>
    <name evidence="3" type="ORF">D7319_07055</name>
</gene>
<dbReference type="AlphaFoldDB" id="A0A3A9WCT0"/>
<comment type="caution">
    <text evidence="3">The sequence shown here is derived from an EMBL/GenBank/DDBJ whole genome shotgun (WGS) entry which is preliminary data.</text>
</comment>
<keyword evidence="2" id="KW-0812">Transmembrane</keyword>
<feature type="region of interest" description="Disordered" evidence="1">
    <location>
        <begin position="1"/>
        <end position="32"/>
    </location>
</feature>
<evidence type="ECO:0000313" key="5">
    <source>
        <dbReference type="Proteomes" id="UP000268652"/>
    </source>
</evidence>
<proteinExistence type="predicted"/>
<feature type="compositionally biased region" description="Gly residues" evidence="1">
    <location>
        <begin position="9"/>
        <end position="30"/>
    </location>
</feature>